<keyword evidence="3" id="KW-1185">Reference proteome</keyword>
<dbReference type="InterPro" id="IPR050696">
    <property type="entry name" value="FtsA/MreB"/>
</dbReference>
<organism evidence="2 3">
    <name type="scientific">Clostridium uliginosum</name>
    <dbReference type="NCBI Taxonomy" id="119641"/>
    <lineage>
        <taxon>Bacteria</taxon>
        <taxon>Bacillati</taxon>
        <taxon>Bacillota</taxon>
        <taxon>Clostridia</taxon>
        <taxon>Eubacteriales</taxon>
        <taxon>Clostridiaceae</taxon>
        <taxon>Clostridium</taxon>
    </lineage>
</organism>
<evidence type="ECO:0000256" key="1">
    <source>
        <dbReference type="SAM" id="Coils"/>
    </source>
</evidence>
<proteinExistence type="predicted"/>
<dbReference type="Gene3D" id="3.30.420.40">
    <property type="match status" value="2"/>
</dbReference>
<protein>
    <submittedName>
        <fullName evidence="2">Type IV pilus assembly protein PilM</fullName>
    </submittedName>
</protein>
<dbReference type="InterPro" id="IPR005883">
    <property type="entry name" value="PilM"/>
</dbReference>
<dbReference type="PANTHER" id="PTHR32432:SF3">
    <property type="entry name" value="ETHANOLAMINE UTILIZATION PROTEIN EUTJ"/>
    <property type="match status" value="1"/>
</dbReference>
<keyword evidence="1" id="KW-0175">Coiled coil</keyword>
<dbReference type="CDD" id="cd24049">
    <property type="entry name" value="ASKHA_NBD_PilM"/>
    <property type="match status" value="1"/>
</dbReference>
<dbReference type="PIRSF" id="PIRSF019169">
    <property type="entry name" value="PilM"/>
    <property type="match status" value="1"/>
</dbReference>
<dbReference type="AlphaFoldDB" id="A0A1I1PHT4"/>
<evidence type="ECO:0000313" key="3">
    <source>
        <dbReference type="Proteomes" id="UP000199263"/>
    </source>
</evidence>
<dbReference type="Proteomes" id="UP000199263">
    <property type="component" value="Unassembled WGS sequence"/>
</dbReference>
<dbReference type="PANTHER" id="PTHR32432">
    <property type="entry name" value="CELL DIVISION PROTEIN FTSA-RELATED"/>
    <property type="match status" value="1"/>
</dbReference>
<sequence length="387" mass="43761">MKKLKLDKAKLKGLMNLDVKDLKAILLKGSNKINSLKKVEKKRTVVAFDIGSTSIKISQGMYYKENLSIDKFIEIPTPKGAISDGIIENKELLISKIGTALKENSISAKEGICTTNSTLIINREVMIPNVEEDEMETVVRYEIQQYLPINLDDYILQMTVIGEEFSDEGKRLAVRAIAYPERMARGYHELLIALHLKPYALDVNYNSLNKLINFVDDINEYEYNPKDSLVFIDMGANCLDVNIYNDGILKFTRIIKAGGSYLDEALNETLNISKNEIETLKAKSINLSDEELDNQNTLVRDTIDEWIDKTEKIIQFYKNKNVGNEVDKIFIYGGTSKLNGLTNYMTLKLGINTTRIKSIPKITLKSNNSSGEHIDNFVNVIGSIIRL</sequence>
<name>A0A1I1PHT4_9CLOT</name>
<dbReference type="InterPro" id="IPR043129">
    <property type="entry name" value="ATPase_NBD"/>
</dbReference>
<evidence type="ECO:0000313" key="2">
    <source>
        <dbReference type="EMBL" id="SFD09226.1"/>
    </source>
</evidence>
<dbReference type="Pfam" id="PF11104">
    <property type="entry name" value="PilM_2"/>
    <property type="match status" value="1"/>
</dbReference>
<dbReference type="Gene3D" id="3.30.1490.300">
    <property type="match status" value="1"/>
</dbReference>
<reference evidence="2 3" key="1">
    <citation type="submission" date="2016-10" db="EMBL/GenBank/DDBJ databases">
        <authorList>
            <person name="de Groot N.N."/>
        </authorList>
    </citation>
    <scope>NUCLEOTIDE SEQUENCE [LARGE SCALE GENOMIC DNA]</scope>
    <source>
        <strain evidence="2 3">DSM 12992</strain>
    </source>
</reference>
<dbReference type="SUPFAM" id="SSF53067">
    <property type="entry name" value="Actin-like ATPase domain"/>
    <property type="match status" value="2"/>
</dbReference>
<dbReference type="EMBL" id="FOMG01000019">
    <property type="protein sequence ID" value="SFD09226.1"/>
    <property type="molecule type" value="Genomic_DNA"/>
</dbReference>
<dbReference type="OrthoDB" id="5291956at2"/>
<feature type="coiled-coil region" evidence="1">
    <location>
        <begin position="263"/>
        <end position="290"/>
    </location>
</feature>
<accession>A0A1I1PHT4</accession>
<dbReference type="RefSeq" id="WP_090092249.1">
    <property type="nucleotide sequence ID" value="NZ_FOMG01000019.1"/>
</dbReference>
<dbReference type="STRING" id="119641.SAMN05421842_11945"/>
<gene>
    <name evidence="2" type="ORF">SAMN05421842_11945</name>
</gene>